<accession>A0A4C1TXC7</accession>
<protein>
    <submittedName>
        <fullName evidence="1">Uncharacterized protein</fullName>
    </submittedName>
</protein>
<dbReference type="EMBL" id="BGZK01000095">
    <property type="protein sequence ID" value="GBP18286.1"/>
    <property type="molecule type" value="Genomic_DNA"/>
</dbReference>
<evidence type="ECO:0000313" key="2">
    <source>
        <dbReference type="Proteomes" id="UP000299102"/>
    </source>
</evidence>
<keyword evidence="2" id="KW-1185">Reference proteome</keyword>
<evidence type="ECO:0000313" key="1">
    <source>
        <dbReference type="EMBL" id="GBP18286.1"/>
    </source>
</evidence>
<comment type="caution">
    <text evidence="1">The sequence shown here is derived from an EMBL/GenBank/DDBJ whole genome shotgun (WGS) entry which is preliminary data.</text>
</comment>
<sequence>MNLQWDVRALQTGVAGDAIAEELTLTDVTDATTTSDTDGLTRRLRRTERASNRTVQYKINRLRHYTLQCTSNIQTYRLPRSRTNVDIACAECERADVFQSLISSYTRNRHVLRAAGVAHKSRPEALT</sequence>
<dbReference type="AlphaFoldDB" id="A0A4C1TXC7"/>
<dbReference type="Proteomes" id="UP000299102">
    <property type="component" value="Unassembled WGS sequence"/>
</dbReference>
<proteinExistence type="predicted"/>
<gene>
    <name evidence="1" type="ORF">EVAR_9130_1</name>
</gene>
<organism evidence="1 2">
    <name type="scientific">Eumeta variegata</name>
    <name type="common">Bagworm moth</name>
    <name type="synonym">Eumeta japonica</name>
    <dbReference type="NCBI Taxonomy" id="151549"/>
    <lineage>
        <taxon>Eukaryota</taxon>
        <taxon>Metazoa</taxon>
        <taxon>Ecdysozoa</taxon>
        <taxon>Arthropoda</taxon>
        <taxon>Hexapoda</taxon>
        <taxon>Insecta</taxon>
        <taxon>Pterygota</taxon>
        <taxon>Neoptera</taxon>
        <taxon>Endopterygota</taxon>
        <taxon>Lepidoptera</taxon>
        <taxon>Glossata</taxon>
        <taxon>Ditrysia</taxon>
        <taxon>Tineoidea</taxon>
        <taxon>Psychidae</taxon>
        <taxon>Oiketicinae</taxon>
        <taxon>Eumeta</taxon>
    </lineage>
</organism>
<name>A0A4C1TXC7_EUMVA</name>
<reference evidence="1 2" key="1">
    <citation type="journal article" date="2019" name="Commun. Biol.">
        <title>The bagworm genome reveals a unique fibroin gene that provides high tensile strength.</title>
        <authorList>
            <person name="Kono N."/>
            <person name="Nakamura H."/>
            <person name="Ohtoshi R."/>
            <person name="Tomita M."/>
            <person name="Numata K."/>
            <person name="Arakawa K."/>
        </authorList>
    </citation>
    <scope>NUCLEOTIDE SEQUENCE [LARGE SCALE GENOMIC DNA]</scope>
</reference>